<keyword evidence="3" id="KW-0812">Transmembrane</keyword>
<dbReference type="Proteomes" id="UP000742631">
    <property type="component" value="Unassembled WGS sequence"/>
</dbReference>
<protein>
    <recommendedName>
        <fullName evidence="1">diguanylate cyclase</fullName>
        <ecNumber evidence="1">2.7.7.65</ecNumber>
    </recommendedName>
</protein>
<name>A0A921E5S6_9HYPH</name>
<dbReference type="FunFam" id="3.30.70.270:FF:000001">
    <property type="entry name" value="Diguanylate cyclase domain protein"/>
    <property type="match status" value="1"/>
</dbReference>
<dbReference type="CDD" id="cd01949">
    <property type="entry name" value="GGDEF"/>
    <property type="match status" value="1"/>
</dbReference>
<dbReference type="EC" id="2.7.7.65" evidence="1"/>
<dbReference type="Pfam" id="PF22588">
    <property type="entry name" value="dCache_1_like"/>
    <property type="match status" value="1"/>
</dbReference>
<dbReference type="Gene3D" id="3.30.70.270">
    <property type="match status" value="1"/>
</dbReference>
<dbReference type="AlphaFoldDB" id="A0A921E5S6"/>
<comment type="caution">
    <text evidence="5">The sequence shown here is derived from an EMBL/GenBank/DDBJ whole genome shotgun (WGS) entry which is preliminary data.</text>
</comment>
<organism evidence="5 6">
    <name type="scientific">Methylorubrum populi</name>
    <dbReference type="NCBI Taxonomy" id="223967"/>
    <lineage>
        <taxon>Bacteria</taxon>
        <taxon>Pseudomonadati</taxon>
        <taxon>Pseudomonadota</taxon>
        <taxon>Alphaproteobacteria</taxon>
        <taxon>Hyphomicrobiales</taxon>
        <taxon>Methylobacteriaceae</taxon>
        <taxon>Methylorubrum</taxon>
    </lineage>
</organism>
<proteinExistence type="predicted"/>
<reference evidence="5" key="2">
    <citation type="submission" date="2021-09" db="EMBL/GenBank/DDBJ databases">
        <authorList>
            <person name="Gilroy R."/>
        </authorList>
    </citation>
    <scope>NUCLEOTIDE SEQUENCE</scope>
    <source>
        <strain evidence="5">316</strain>
    </source>
</reference>
<evidence type="ECO:0000256" key="3">
    <source>
        <dbReference type="SAM" id="Phobius"/>
    </source>
</evidence>
<keyword evidence="5" id="KW-0548">Nucleotidyltransferase</keyword>
<dbReference type="CDD" id="cd12914">
    <property type="entry name" value="PDC1_DGC_like"/>
    <property type="match status" value="1"/>
</dbReference>
<keyword evidence="5" id="KW-0808">Transferase</keyword>
<dbReference type="InterPro" id="IPR050469">
    <property type="entry name" value="Diguanylate_Cyclase"/>
</dbReference>
<feature type="domain" description="GGDEF" evidence="4">
    <location>
        <begin position="352"/>
        <end position="484"/>
    </location>
</feature>
<dbReference type="PANTHER" id="PTHR45138:SF9">
    <property type="entry name" value="DIGUANYLATE CYCLASE DGCM-RELATED"/>
    <property type="match status" value="1"/>
</dbReference>
<accession>A0A921E5S6</accession>
<sequence length="507" mass="55255">MRRLLSARNCVVLGVFASVGMLLLSGLMLHDLRQNAWDKAEQTTLSLLQVVEQDIARNIEIIDMSLLAVVDNLKAPGLSDLNPTLRQLVLFDRAMTARDLGLMLILDESGDSVSDADAVPARRVNNADRAYFRAHRERADLGLIISPPLVSHLLNEPVIVLSRRIDKPDGSFGGVVLASLKLSYFTTLFNRIDVGKDGGVNLYLRDGTRLMRHPFVEADIGANIAWSEPFRRFVEKRSGRFIAVSVRDGIERYYTFTQVGDLPLILNVALGTREIEANWRQKAWGIGLAVLALCGLTILFSLLLEHQLRRSTAMQAELARLSRTDPLTGLPNRRQFEEVFEQAQKAAARESGQAALLVIDVDHFKRCNDRYGHAVGDMVLKGIAKCLMASVNRPQDLAARVGGEEFAVLMPGTDRAGAARVAERIHRAVAGFGLPSAGIAPGGLSVSIGLAIGRGTAEDLYVRADAALYDAKRSGRNQTCCAPEEAAKEGLAVGAESIPVSEIRKAC</sequence>
<reference evidence="5" key="1">
    <citation type="journal article" date="2021" name="PeerJ">
        <title>Extensive microbial diversity within the chicken gut microbiome revealed by metagenomics and culture.</title>
        <authorList>
            <person name="Gilroy R."/>
            <person name="Ravi A."/>
            <person name="Getino M."/>
            <person name="Pursley I."/>
            <person name="Horton D.L."/>
            <person name="Alikhan N.F."/>
            <person name="Baker D."/>
            <person name="Gharbi K."/>
            <person name="Hall N."/>
            <person name="Watson M."/>
            <person name="Adriaenssens E.M."/>
            <person name="Foster-Nyarko E."/>
            <person name="Jarju S."/>
            <person name="Secka A."/>
            <person name="Antonio M."/>
            <person name="Oren A."/>
            <person name="Chaudhuri R.R."/>
            <person name="La Ragione R."/>
            <person name="Hildebrand F."/>
            <person name="Pallen M.J."/>
        </authorList>
    </citation>
    <scope>NUCLEOTIDE SEQUENCE</scope>
    <source>
        <strain evidence="5">316</strain>
    </source>
</reference>
<evidence type="ECO:0000259" key="4">
    <source>
        <dbReference type="PROSITE" id="PS50887"/>
    </source>
</evidence>
<dbReference type="InterPro" id="IPR043128">
    <property type="entry name" value="Rev_trsase/Diguanyl_cyclase"/>
</dbReference>
<evidence type="ECO:0000256" key="2">
    <source>
        <dbReference type="ARBA" id="ARBA00034247"/>
    </source>
</evidence>
<dbReference type="Pfam" id="PF00990">
    <property type="entry name" value="GGDEF"/>
    <property type="match status" value="1"/>
</dbReference>
<dbReference type="GO" id="GO:1902201">
    <property type="term" value="P:negative regulation of bacterial-type flagellum-dependent cell motility"/>
    <property type="evidence" value="ECO:0007669"/>
    <property type="project" value="TreeGrafter"/>
</dbReference>
<dbReference type="GO" id="GO:0043709">
    <property type="term" value="P:cell adhesion involved in single-species biofilm formation"/>
    <property type="evidence" value="ECO:0007669"/>
    <property type="project" value="TreeGrafter"/>
</dbReference>
<feature type="transmembrane region" description="Helical" evidence="3">
    <location>
        <begin position="283"/>
        <end position="304"/>
    </location>
</feature>
<evidence type="ECO:0000313" key="6">
    <source>
        <dbReference type="Proteomes" id="UP000742631"/>
    </source>
</evidence>
<dbReference type="PROSITE" id="PS50887">
    <property type="entry name" value="GGDEF"/>
    <property type="match status" value="1"/>
</dbReference>
<dbReference type="NCBIfam" id="TIGR00254">
    <property type="entry name" value="GGDEF"/>
    <property type="match status" value="1"/>
</dbReference>
<dbReference type="GO" id="GO:0052621">
    <property type="term" value="F:diguanylate cyclase activity"/>
    <property type="evidence" value="ECO:0007669"/>
    <property type="project" value="UniProtKB-EC"/>
</dbReference>
<dbReference type="InterPro" id="IPR000160">
    <property type="entry name" value="GGDEF_dom"/>
</dbReference>
<dbReference type="CDD" id="cd12915">
    <property type="entry name" value="PDC2_DGC_like"/>
    <property type="match status" value="1"/>
</dbReference>
<gene>
    <name evidence="5" type="ORF">K8W01_18145</name>
</gene>
<dbReference type="Gene3D" id="3.30.450.20">
    <property type="entry name" value="PAS domain"/>
    <property type="match status" value="2"/>
</dbReference>
<dbReference type="InterPro" id="IPR054327">
    <property type="entry name" value="His-kinase-like_sensor"/>
</dbReference>
<dbReference type="SMART" id="SM00267">
    <property type="entry name" value="GGDEF"/>
    <property type="match status" value="1"/>
</dbReference>
<comment type="catalytic activity">
    <reaction evidence="2">
        <text>2 GTP = 3',3'-c-di-GMP + 2 diphosphate</text>
        <dbReference type="Rhea" id="RHEA:24898"/>
        <dbReference type="ChEBI" id="CHEBI:33019"/>
        <dbReference type="ChEBI" id="CHEBI:37565"/>
        <dbReference type="ChEBI" id="CHEBI:58805"/>
        <dbReference type="EC" id="2.7.7.65"/>
    </reaction>
</comment>
<dbReference type="EMBL" id="DYYG01000057">
    <property type="protein sequence ID" value="HJE25573.1"/>
    <property type="molecule type" value="Genomic_DNA"/>
</dbReference>
<dbReference type="SUPFAM" id="SSF55073">
    <property type="entry name" value="Nucleotide cyclase"/>
    <property type="match status" value="1"/>
</dbReference>
<dbReference type="GO" id="GO:0005886">
    <property type="term" value="C:plasma membrane"/>
    <property type="evidence" value="ECO:0007669"/>
    <property type="project" value="TreeGrafter"/>
</dbReference>
<keyword evidence="3" id="KW-1133">Transmembrane helix</keyword>
<keyword evidence="3" id="KW-0472">Membrane</keyword>
<dbReference type="PANTHER" id="PTHR45138">
    <property type="entry name" value="REGULATORY COMPONENTS OF SENSORY TRANSDUCTION SYSTEM"/>
    <property type="match status" value="1"/>
</dbReference>
<dbReference type="InterPro" id="IPR029787">
    <property type="entry name" value="Nucleotide_cyclase"/>
</dbReference>
<evidence type="ECO:0000256" key="1">
    <source>
        <dbReference type="ARBA" id="ARBA00012528"/>
    </source>
</evidence>
<evidence type="ECO:0000313" key="5">
    <source>
        <dbReference type="EMBL" id="HJE25573.1"/>
    </source>
</evidence>